<reference evidence="1 2" key="1">
    <citation type="submission" date="2024-08" db="EMBL/GenBank/DDBJ databases">
        <authorList>
            <person name="Cucini C."/>
            <person name="Frati F."/>
        </authorList>
    </citation>
    <scope>NUCLEOTIDE SEQUENCE [LARGE SCALE GENOMIC DNA]</scope>
</reference>
<proteinExistence type="predicted"/>
<sequence length="139" mass="15782">MEEAWKKLGCHGTDGDCWPHKRARHSAARRQSVIYIWSGTTGCKVEEKGALCYPDLHQLEVERPVQIPGNVKVTKNELYYNGVFMEWKAVEGADTYVRQICECQSDNDAQVSYPEQLVPTPRSLASRNHIPITTPQYSS</sequence>
<gene>
    <name evidence="1" type="ORF">ODALV1_LOCUS1798</name>
</gene>
<accession>A0ABP1PRX6</accession>
<evidence type="ECO:0000313" key="2">
    <source>
        <dbReference type="Proteomes" id="UP001642540"/>
    </source>
</evidence>
<protein>
    <submittedName>
        <fullName evidence="1">Uncharacterized protein</fullName>
    </submittedName>
</protein>
<dbReference type="EMBL" id="CAXLJM020000006">
    <property type="protein sequence ID" value="CAL8071609.1"/>
    <property type="molecule type" value="Genomic_DNA"/>
</dbReference>
<name>A0ABP1PRX6_9HEXA</name>
<evidence type="ECO:0000313" key="1">
    <source>
        <dbReference type="EMBL" id="CAL8071609.1"/>
    </source>
</evidence>
<keyword evidence="2" id="KW-1185">Reference proteome</keyword>
<dbReference type="Proteomes" id="UP001642540">
    <property type="component" value="Unassembled WGS sequence"/>
</dbReference>
<organism evidence="1 2">
    <name type="scientific">Orchesella dallaii</name>
    <dbReference type="NCBI Taxonomy" id="48710"/>
    <lineage>
        <taxon>Eukaryota</taxon>
        <taxon>Metazoa</taxon>
        <taxon>Ecdysozoa</taxon>
        <taxon>Arthropoda</taxon>
        <taxon>Hexapoda</taxon>
        <taxon>Collembola</taxon>
        <taxon>Entomobryomorpha</taxon>
        <taxon>Entomobryoidea</taxon>
        <taxon>Orchesellidae</taxon>
        <taxon>Orchesellinae</taxon>
        <taxon>Orchesella</taxon>
    </lineage>
</organism>
<comment type="caution">
    <text evidence="1">The sequence shown here is derived from an EMBL/GenBank/DDBJ whole genome shotgun (WGS) entry which is preliminary data.</text>
</comment>